<dbReference type="Proteomes" id="UP000574769">
    <property type="component" value="Unassembled WGS sequence"/>
</dbReference>
<proteinExistence type="predicted"/>
<evidence type="ECO:0000313" key="1">
    <source>
        <dbReference type="EMBL" id="MBB4618638.1"/>
    </source>
</evidence>
<comment type="caution">
    <text evidence="1">The sequence shown here is derived from an EMBL/GenBank/DDBJ whole genome shotgun (WGS) entry which is preliminary data.</text>
</comment>
<dbReference type="EMBL" id="JACHNY010000005">
    <property type="protein sequence ID" value="MBB4618638.1"/>
    <property type="molecule type" value="Genomic_DNA"/>
</dbReference>
<dbReference type="AlphaFoldDB" id="A0A7W7AKD2"/>
<protein>
    <submittedName>
        <fullName evidence="1">Uncharacterized protein</fullName>
    </submittedName>
</protein>
<evidence type="ECO:0000313" key="2">
    <source>
        <dbReference type="Proteomes" id="UP000574769"/>
    </source>
</evidence>
<organism evidence="1 2">
    <name type="scientific">Sphingomonas abaci</name>
    <dbReference type="NCBI Taxonomy" id="237611"/>
    <lineage>
        <taxon>Bacteria</taxon>
        <taxon>Pseudomonadati</taxon>
        <taxon>Pseudomonadota</taxon>
        <taxon>Alphaproteobacteria</taxon>
        <taxon>Sphingomonadales</taxon>
        <taxon>Sphingomonadaceae</taxon>
        <taxon>Sphingomonas</taxon>
    </lineage>
</organism>
<name>A0A7W7AKD2_9SPHN</name>
<keyword evidence="2" id="KW-1185">Reference proteome</keyword>
<sequence length="200" mass="21476">MTDTTTDAAEARAREVREIDRIGTLLLNEWKRVDPSSGVALHPTSYIANFADMARVVIADRLATAEAASGAGEREWRGHYEAMADAAGALKDAIRPQLDAMQFADHVEVRKAFNDIAVVAGRALDTSQALASLPPATDPAMVERIARLLCQQHGADPEATATEEHDCWEGQLWTVFQDDARSILALAAAPTIPATGEAEA</sequence>
<gene>
    <name evidence="1" type="ORF">GGQ96_002781</name>
</gene>
<reference evidence="1 2" key="1">
    <citation type="submission" date="2020-08" db="EMBL/GenBank/DDBJ databases">
        <title>Genomic Encyclopedia of Type Strains, Phase IV (KMG-IV): sequencing the most valuable type-strain genomes for metagenomic binning, comparative biology and taxonomic classification.</title>
        <authorList>
            <person name="Goeker M."/>
        </authorList>
    </citation>
    <scope>NUCLEOTIDE SEQUENCE [LARGE SCALE GENOMIC DNA]</scope>
    <source>
        <strain evidence="1 2">DSM 15867</strain>
    </source>
</reference>
<dbReference type="RefSeq" id="WP_184115665.1">
    <property type="nucleotide sequence ID" value="NZ_JACHNY010000005.1"/>
</dbReference>
<accession>A0A7W7AKD2</accession>